<dbReference type="Proteomes" id="UP000295718">
    <property type="component" value="Unassembled WGS sequence"/>
</dbReference>
<dbReference type="SUPFAM" id="SSF53822">
    <property type="entry name" value="Periplasmic binding protein-like I"/>
    <property type="match status" value="1"/>
</dbReference>
<proteinExistence type="predicted"/>
<gene>
    <name evidence="4" type="ORF">EDD76_11288</name>
</gene>
<dbReference type="PROSITE" id="PS51257">
    <property type="entry name" value="PROKAR_LIPOPROTEIN"/>
    <property type="match status" value="1"/>
</dbReference>
<dbReference type="InterPro" id="IPR050555">
    <property type="entry name" value="Bact_Solute-Bind_Prot2"/>
</dbReference>
<comment type="caution">
    <text evidence="4">The sequence shown here is derived from an EMBL/GenBank/DDBJ whole genome shotgun (WGS) entry which is preliminary data.</text>
</comment>
<sequence length="358" mass="36966">MKKKILAALLTTTLAVTALAGCGQSATAEVPAAETTQAPAQEEAQAAAEETAADAAAESGAVALAGMTIGYCMPDTSESFLSWLSNSVKDLAAADGVTVDIADAAGSATTQISQIENFAASGTDLIIVMAVEPTGVTDAIERAQAAGSMVMVAGGDTGAYDAIMFTDQYEDGTMMAEMGAAWVEATFPDAEPGSIEIALLEDRSTPEANSRCDGMNTITDICDKVTIVQTVGSIKTNDAAQAAMENIMQTNPEIKLVLSYNSGGAMGVNEFATRAGSPVKDASQFAVFASDLDEASIAAIAQSGDNSSVFRGLIKFGSDDLPGDTYNLAKKILLNETYEVENPDPLTKITIDNVADYQ</sequence>
<dbReference type="AlphaFoldDB" id="A0A4R1QXT4"/>
<dbReference type="GO" id="GO:0030246">
    <property type="term" value="F:carbohydrate binding"/>
    <property type="evidence" value="ECO:0007669"/>
    <property type="project" value="TreeGrafter"/>
</dbReference>
<evidence type="ECO:0000256" key="1">
    <source>
        <dbReference type="ARBA" id="ARBA00004196"/>
    </source>
</evidence>
<feature type="signal peptide" evidence="2">
    <location>
        <begin position="1"/>
        <end position="20"/>
    </location>
</feature>
<keyword evidence="2" id="KW-0732">Signal</keyword>
<feature type="chain" id="PRO_5038710322" evidence="2">
    <location>
        <begin position="21"/>
        <end position="358"/>
    </location>
</feature>
<comment type="subcellular location">
    <subcellularLocation>
        <location evidence="1">Cell envelope</location>
    </subcellularLocation>
</comment>
<protein>
    <submittedName>
        <fullName evidence="4">Ribose transport system substrate-binding protein</fullName>
    </submittedName>
</protein>
<dbReference type="Pfam" id="PF13407">
    <property type="entry name" value="Peripla_BP_4"/>
    <property type="match status" value="1"/>
</dbReference>
<dbReference type="GO" id="GO:0030288">
    <property type="term" value="C:outer membrane-bounded periplasmic space"/>
    <property type="evidence" value="ECO:0007669"/>
    <property type="project" value="TreeGrafter"/>
</dbReference>
<dbReference type="InterPro" id="IPR028082">
    <property type="entry name" value="Peripla_BP_I"/>
</dbReference>
<dbReference type="CDD" id="cd01536">
    <property type="entry name" value="PBP1_ABC_sugar_binding-like"/>
    <property type="match status" value="1"/>
</dbReference>
<dbReference type="InterPro" id="IPR025997">
    <property type="entry name" value="SBP_2_dom"/>
</dbReference>
<dbReference type="PANTHER" id="PTHR30036">
    <property type="entry name" value="D-XYLOSE-BINDING PERIPLASMIC PROTEIN"/>
    <property type="match status" value="1"/>
</dbReference>
<name>A0A4R1QXT4_9FIRM</name>
<evidence type="ECO:0000313" key="4">
    <source>
        <dbReference type="EMBL" id="TCL56260.1"/>
    </source>
</evidence>
<dbReference type="RefSeq" id="WP_031389266.1">
    <property type="nucleotide sequence ID" value="NZ_JPNB01000001.1"/>
</dbReference>
<dbReference type="Gene3D" id="3.40.50.2300">
    <property type="match status" value="2"/>
</dbReference>
<evidence type="ECO:0000313" key="5">
    <source>
        <dbReference type="Proteomes" id="UP000295718"/>
    </source>
</evidence>
<dbReference type="OrthoDB" id="2037829at2"/>
<reference evidence="4 5" key="1">
    <citation type="submission" date="2019-03" db="EMBL/GenBank/DDBJ databases">
        <title>Genomic Encyclopedia of Type Strains, Phase IV (KMG-IV): sequencing the most valuable type-strain genomes for metagenomic binning, comparative biology and taxonomic classification.</title>
        <authorList>
            <person name="Goeker M."/>
        </authorList>
    </citation>
    <scope>NUCLEOTIDE SEQUENCE [LARGE SCALE GENOMIC DNA]</scope>
    <source>
        <strain evidence="4 5">DSM 100556</strain>
    </source>
</reference>
<evidence type="ECO:0000256" key="2">
    <source>
        <dbReference type="SAM" id="SignalP"/>
    </source>
</evidence>
<feature type="domain" description="Periplasmic binding protein" evidence="3">
    <location>
        <begin position="69"/>
        <end position="303"/>
    </location>
</feature>
<dbReference type="EMBL" id="SLUO01000012">
    <property type="protein sequence ID" value="TCL56260.1"/>
    <property type="molecule type" value="Genomic_DNA"/>
</dbReference>
<dbReference type="STRING" id="1469948.GCA_000732725_00501"/>
<keyword evidence="5" id="KW-1185">Reference proteome</keyword>
<accession>A0A4R1QXT4</accession>
<evidence type="ECO:0000259" key="3">
    <source>
        <dbReference type="Pfam" id="PF13407"/>
    </source>
</evidence>
<organism evidence="4 5">
    <name type="scientific">Kineothrix alysoides</name>
    <dbReference type="NCBI Taxonomy" id="1469948"/>
    <lineage>
        <taxon>Bacteria</taxon>
        <taxon>Bacillati</taxon>
        <taxon>Bacillota</taxon>
        <taxon>Clostridia</taxon>
        <taxon>Lachnospirales</taxon>
        <taxon>Lachnospiraceae</taxon>
        <taxon>Kineothrix</taxon>
    </lineage>
</organism>